<evidence type="ECO:0000256" key="1">
    <source>
        <dbReference type="ARBA" id="ARBA00006484"/>
    </source>
</evidence>
<dbReference type="Gene3D" id="3.40.50.720">
    <property type="entry name" value="NAD(P)-binding Rossmann-like Domain"/>
    <property type="match status" value="1"/>
</dbReference>
<dbReference type="PANTHER" id="PTHR24320:SF148">
    <property type="entry name" value="NAD(P)-BINDING ROSSMANN-FOLD SUPERFAMILY PROTEIN"/>
    <property type="match status" value="1"/>
</dbReference>
<dbReference type="RefSeq" id="WP_183474034.1">
    <property type="nucleotide sequence ID" value="NZ_JACHVU010000020.1"/>
</dbReference>
<accession>A0A839QHS9</accession>
<dbReference type="Pfam" id="PF00106">
    <property type="entry name" value="adh_short"/>
    <property type="match status" value="1"/>
</dbReference>
<comment type="similarity">
    <text evidence="1">Belongs to the short-chain dehydrogenases/reductases (SDR) family.</text>
</comment>
<evidence type="ECO:0000256" key="2">
    <source>
        <dbReference type="ARBA" id="ARBA00023002"/>
    </source>
</evidence>
<comment type="caution">
    <text evidence="4">The sequence shown here is derived from an EMBL/GenBank/DDBJ whole genome shotgun (WGS) entry which is preliminary data.</text>
</comment>
<evidence type="ECO:0000259" key="3">
    <source>
        <dbReference type="SMART" id="SM00822"/>
    </source>
</evidence>
<dbReference type="InterPro" id="IPR036291">
    <property type="entry name" value="NAD(P)-bd_dom_sf"/>
</dbReference>
<evidence type="ECO:0000313" key="4">
    <source>
        <dbReference type="EMBL" id="MBB2993626.1"/>
    </source>
</evidence>
<proteinExistence type="inferred from homology"/>
<feature type="domain" description="Ketoreductase" evidence="3">
    <location>
        <begin position="26"/>
        <end position="217"/>
    </location>
</feature>
<dbReference type="EMBL" id="JACHVU010000020">
    <property type="protein sequence ID" value="MBB2993626.1"/>
    <property type="molecule type" value="Genomic_DNA"/>
</dbReference>
<keyword evidence="5" id="KW-1185">Reference proteome</keyword>
<sequence>MPPSSPDPSRWAQHWFDRNVGDQTGRTFLITGANGGLGAATAAHLAHAGARVILACRRPDRGDEVARTIGAGAEVLPLDLADLDATAAAAQASGPVDAVIAVAGVCHAPWGLTADGFEQHIGVNHLGHFAFIGQLLDRVQRRVVVITSRAHEFCGRPGFGDFVPEDPTWKSRRYSSFDAYCQSKLANLLYANELQRRFDSTGSSKIAVAAQPGWADTDAGMHSGRWWGDVFWRASCALFRQPPEVGALSIAYAAAAEGVTPAGYYGPDRLFGMRGLPTAVKAAARASDSDLMERTWSAAQRYTGVSHDV</sequence>
<dbReference type="Proteomes" id="UP000550501">
    <property type="component" value="Unassembled WGS sequence"/>
</dbReference>
<protein>
    <submittedName>
        <fullName evidence="4">NAD(P)-dependent dehydrogenase (Short-subunit alcohol dehydrogenase family)</fullName>
    </submittedName>
</protein>
<dbReference type="InterPro" id="IPR057326">
    <property type="entry name" value="KR_dom"/>
</dbReference>
<dbReference type="GO" id="GO:0016491">
    <property type="term" value="F:oxidoreductase activity"/>
    <property type="evidence" value="ECO:0007669"/>
    <property type="project" value="UniProtKB-KW"/>
</dbReference>
<name>A0A839QHS9_MYCIR</name>
<dbReference type="SMART" id="SM00822">
    <property type="entry name" value="PKS_KR"/>
    <property type="match status" value="1"/>
</dbReference>
<dbReference type="PANTHER" id="PTHR24320">
    <property type="entry name" value="RETINOL DEHYDROGENASE"/>
    <property type="match status" value="1"/>
</dbReference>
<reference evidence="4 5" key="1">
    <citation type="submission" date="2020-08" db="EMBL/GenBank/DDBJ databases">
        <title>The Agave Microbiome: Exploring the role of microbial communities in plant adaptations to desert environments.</title>
        <authorList>
            <person name="Partida-Martinez L.P."/>
        </authorList>
    </citation>
    <scope>NUCLEOTIDE SEQUENCE [LARGE SCALE GENOMIC DNA]</scope>
    <source>
        <strain evidence="4 5">AT2.18</strain>
    </source>
</reference>
<organism evidence="4 5">
    <name type="scientific">Mycolicibacterium iranicum</name>
    <name type="common">Mycobacterium iranicum</name>
    <dbReference type="NCBI Taxonomy" id="912594"/>
    <lineage>
        <taxon>Bacteria</taxon>
        <taxon>Bacillati</taxon>
        <taxon>Actinomycetota</taxon>
        <taxon>Actinomycetes</taxon>
        <taxon>Mycobacteriales</taxon>
        <taxon>Mycobacteriaceae</taxon>
        <taxon>Mycolicibacterium</taxon>
    </lineage>
</organism>
<evidence type="ECO:0000313" key="5">
    <source>
        <dbReference type="Proteomes" id="UP000550501"/>
    </source>
</evidence>
<dbReference type="SUPFAM" id="SSF51735">
    <property type="entry name" value="NAD(P)-binding Rossmann-fold domains"/>
    <property type="match status" value="1"/>
</dbReference>
<gene>
    <name evidence="4" type="ORF">FHR72_005136</name>
</gene>
<dbReference type="InterPro" id="IPR002347">
    <property type="entry name" value="SDR_fam"/>
</dbReference>
<dbReference type="AlphaFoldDB" id="A0A839QHS9"/>
<keyword evidence="2" id="KW-0560">Oxidoreductase</keyword>